<dbReference type="AlphaFoldDB" id="A0A5N7D6W7"/>
<dbReference type="EMBL" id="ML736791">
    <property type="protein sequence ID" value="KAE8402172.1"/>
    <property type="molecule type" value="Genomic_DNA"/>
</dbReference>
<dbReference type="GeneID" id="43667201"/>
<dbReference type="Proteomes" id="UP000325579">
    <property type="component" value="Unassembled WGS sequence"/>
</dbReference>
<keyword evidence="2" id="KW-1185">Reference proteome</keyword>
<reference evidence="1 2" key="1">
    <citation type="submission" date="2019-04" db="EMBL/GenBank/DDBJ databases">
        <authorList>
            <consortium name="DOE Joint Genome Institute"/>
            <person name="Mondo S."/>
            <person name="Kjaerbolling I."/>
            <person name="Vesth T."/>
            <person name="Frisvad J.C."/>
            <person name="Nybo J.L."/>
            <person name="Theobald S."/>
            <person name="Kildgaard S."/>
            <person name="Isbrandt T."/>
            <person name="Kuo A."/>
            <person name="Sato A."/>
            <person name="Lyhne E.K."/>
            <person name="Kogle M.E."/>
            <person name="Wiebenga A."/>
            <person name="Kun R.S."/>
            <person name="Lubbers R.J."/>
            <person name="Makela M.R."/>
            <person name="Barry K."/>
            <person name="Chovatia M."/>
            <person name="Clum A."/>
            <person name="Daum C."/>
            <person name="Haridas S."/>
            <person name="He G."/>
            <person name="LaButti K."/>
            <person name="Lipzen A."/>
            <person name="Riley R."/>
            <person name="Salamov A."/>
            <person name="Simmons B.A."/>
            <person name="Magnuson J.K."/>
            <person name="Henrissat B."/>
            <person name="Mortensen U.H."/>
            <person name="Larsen T.O."/>
            <person name="Devries R.P."/>
            <person name="Grigoriev I.V."/>
            <person name="Machida M."/>
            <person name="Baker S.E."/>
            <person name="Andersen M.R."/>
            <person name="Cantor M.N."/>
            <person name="Hua S.X."/>
        </authorList>
    </citation>
    <scope>NUCLEOTIDE SEQUENCE [LARGE SCALE GENOMIC DNA]</scope>
    <source>
        <strain evidence="1 2">CBS 119388</strain>
    </source>
</reference>
<name>A0A5N7D6W7_9EURO</name>
<accession>A0A5N7D6W7</accession>
<accession>A0A5N6I1Q3</accession>
<gene>
    <name evidence="1" type="ORF">BDV37DRAFT_252999</name>
</gene>
<protein>
    <submittedName>
        <fullName evidence="1">Uncharacterized protein</fullName>
    </submittedName>
</protein>
<sequence length="149" mass="16702">MASWHPSPISSTVRARRISGIEMATPMPNVYSATYERGSCSDPSALWGNSSRFIVKKVAMNDRGRKTVVTIVNTIRILPWRVVPAAWSRANRASKAFACFCFRSSKSVMDEYIRSACLSIRSMSLRCMSIARCCSLNRLLISYCDRCST</sequence>
<evidence type="ECO:0000313" key="2">
    <source>
        <dbReference type="Proteomes" id="UP000325579"/>
    </source>
</evidence>
<organism evidence="1 2">
    <name type="scientific">Aspergillus pseudonomiae</name>
    <dbReference type="NCBI Taxonomy" id="1506151"/>
    <lineage>
        <taxon>Eukaryota</taxon>
        <taxon>Fungi</taxon>
        <taxon>Dikarya</taxon>
        <taxon>Ascomycota</taxon>
        <taxon>Pezizomycotina</taxon>
        <taxon>Eurotiomycetes</taxon>
        <taxon>Eurotiomycetidae</taxon>
        <taxon>Eurotiales</taxon>
        <taxon>Aspergillaceae</taxon>
        <taxon>Aspergillus</taxon>
        <taxon>Aspergillus subgen. Circumdati</taxon>
    </lineage>
</organism>
<proteinExistence type="predicted"/>
<evidence type="ECO:0000313" key="1">
    <source>
        <dbReference type="EMBL" id="KAE8402172.1"/>
    </source>
</evidence>
<dbReference type="RefSeq" id="XP_031939491.1">
    <property type="nucleotide sequence ID" value="XM_032082510.1"/>
</dbReference>